<keyword evidence="3" id="KW-1185">Reference proteome</keyword>
<dbReference type="AlphaFoldDB" id="A0A4C1SZ80"/>
<organism evidence="2 3">
    <name type="scientific">Eumeta variegata</name>
    <name type="common">Bagworm moth</name>
    <name type="synonym">Eumeta japonica</name>
    <dbReference type="NCBI Taxonomy" id="151549"/>
    <lineage>
        <taxon>Eukaryota</taxon>
        <taxon>Metazoa</taxon>
        <taxon>Ecdysozoa</taxon>
        <taxon>Arthropoda</taxon>
        <taxon>Hexapoda</taxon>
        <taxon>Insecta</taxon>
        <taxon>Pterygota</taxon>
        <taxon>Neoptera</taxon>
        <taxon>Endopterygota</taxon>
        <taxon>Lepidoptera</taxon>
        <taxon>Glossata</taxon>
        <taxon>Ditrysia</taxon>
        <taxon>Tineoidea</taxon>
        <taxon>Psychidae</taxon>
        <taxon>Oiketicinae</taxon>
        <taxon>Eumeta</taxon>
    </lineage>
</organism>
<dbReference type="Proteomes" id="UP000299102">
    <property type="component" value="Unassembled WGS sequence"/>
</dbReference>
<comment type="caution">
    <text evidence="2">The sequence shown here is derived from an EMBL/GenBank/DDBJ whole genome shotgun (WGS) entry which is preliminary data.</text>
</comment>
<feature type="chain" id="PRO_5020033700" evidence="1">
    <location>
        <begin position="31"/>
        <end position="129"/>
    </location>
</feature>
<evidence type="ECO:0000313" key="2">
    <source>
        <dbReference type="EMBL" id="GBP06311.1"/>
    </source>
</evidence>
<dbReference type="EMBL" id="BGZK01000021">
    <property type="protein sequence ID" value="GBP06311.1"/>
    <property type="molecule type" value="Genomic_DNA"/>
</dbReference>
<sequence length="129" mass="14153">MYAKGPKAVLFTIELTLTYLLVSLVKEVMSAGGKEAGSGSAESEHCVIRRQFRAAEFCALYYIGFRPVNESSDGLLILHRPTFPSISTIPPPAAYSPVNQMSSTNSRVWQRTVNSSGEYPWAVVSTYSL</sequence>
<protein>
    <submittedName>
        <fullName evidence="2">Uncharacterized protein</fullName>
    </submittedName>
</protein>
<keyword evidence="1" id="KW-0732">Signal</keyword>
<evidence type="ECO:0000313" key="3">
    <source>
        <dbReference type="Proteomes" id="UP000299102"/>
    </source>
</evidence>
<name>A0A4C1SZ80_EUMVA</name>
<accession>A0A4C1SZ80</accession>
<feature type="signal peptide" evidence="1">
    <location>
        <begin position="1"/>
        <end position="30"/>
    </location>
</feature>
<gene>
    <name evidence="2" type="ORF">EVAR_3634_1</name>
</gene>
<reference evidence="2 3" key="1">
    <citation type="journal article" date="2019" name="Commun. Biol.">
        <title>The bagworm genome reveals a unique fibroin gene that provides high tensile strength.</title>
        <authorList>
            <person name="Kono N."/>
            <person name="Nakamura H."/>
            <person name="Ohtoshi R."/>
            <person name="Tomita M."/>
            <person name="Numata K."/>
            <person name="Arakawa K."/>
        </authorList>
    </citation>
    <scope>NUCLEOTIDE SEQUENCE [LARGE SCALE GENOMIC DNA]</scope>
</reference>
<evidence type="ECO:0000256" key="1">
    <source>
        <dbReference type="SAM" id="SignalP"/>
    </source>
</evidence>
<proteinExistence type="predicted"/>